<dbReference type="InterPro" id="IPR025419">
    <property type="entry name" value="DUF4142"/>
</dbReference>
<dbReference type="Pfam" id="PF13628">
    <property type="entry name" value="DUF4142"/>
    <property type="match status" value="1"/>
</dbReference>
<feature type="chain" id="PRO_5015145190" evidence="1">
    <location>
        <begin position="18"/>
        <end position="196"/>
    </location>
</feature>
<sequence length="196" mass="19734">MQFRILATLAASAIALAACGQKNENADVATANSGVTDTNVGLPADMNASSTAAVPTGGQAFANTAAASDAFEIATSQLAQEKAQSAAVKKFAGQMITAHTESTAKLKSVASGLATPITPDPTLTAQQQSVLDDLRSKTGAAFDQAYVAGQQAGHQQTLDALNTYAANGDVAELKSFAAGLSPTVAAHLNMAKGLKP</sequence>
<organism evidence="3 4">
    <name type="scientific">Allosphingosinicella deserti</name>
    <dbReference type="NCBI Taxonomy" id="2116704"/>
    <lineage>
        <taxon>Bacteria</taxon>
        <taxon>Pseudomonadati</taxon>
        <taxon>Pseudomonadota</taxon>
        <taxon>Alphaproteobacteria</taxon>
        <taxon>Sphingomonadales</taxon>
        <taxon>Sphingomonadaceae</taxon>
        <taxon>Allosphingosinicella</taxon>
    </lineage>
</organism>
<dbReference type="PANTHER" id="PTHR38593">
    <property type="entry name" value="BLR2558 PROTEIN"/>
    <property type="match status" value="1"/>
</dbReference>
<dbReference type="OrthoDB" id="8005547at2"/>
<dbReference type="Gene3D" id="1.20.1260.10">
    <property type="match status" value="1"/>
</dbReference>
<evidence type="ECO:0000259" key="2">
    <source>
        <dbReference type="Pfam" id="PF13628"/>
    </source>
</evidence>
<dbReference type="Proteomes" id="UP000241167">
    <property type="component" value="Unassembled WGS sequence"/>
</dbReference>
<keyword evidence="4" id="KW-1185">Reference proteome</keyword>
<dbReference type="InterPro" id="IPR012347">
    <property type="entry name" value="Ferritin-like"/>
</dbReference>
<feature type="signal peptide" evidence="1">
    <location>
        <begin position="1"/>
        <end position="17"/>
    </location>
</feature>
<dbReference type="RefSeq" id="WP_106514539.1">
    <property type="nucleotide sequence ID" value="NZ_PXYI01000006.1"/>
</dbReference>
<dbReference type="EMBL" id="PXYI01000006">
    <property type="protein sequence ID" value="PSJ38470.1"/>
    <property type="molecule type" value="Genomic_DNA"/>
</dbReference>
<proteinExistence type="predicted"/>
<protein>
    <submittedName>
        <fullName evidence="3">DUF4142 domain-containing protein</fullName>
    </submittedName>
</protein>
<dbReference type="AlphaFoldDB" id="A0A2P7QKK7"/>
<evidence type="ECO:0000256" key="1">
    <source>
        <dbReference type="SAM" id="SignalP"/>
    </source>
</evidence>
<feature type="domain" description="DUF4142" evidence="2">
    <location>
        <begin position="59"/>
        <end position="194"/>
    </location>
</feature>
<evidence type="ECO:0000313" key="4">
    <source>
        <dbReference type="Proteomes" id="UP000241167"/>
    </source>
</evidence>
<accession>A0A2P7QKK7</accession>
<evidence type="ECO:0000313" key="3">
    <source>
        <dbReference type="EMBL" id="PSJ38470.1"/>
    </source>
</evidence>
<reference evidence="3 4" key="1">
    <citation type="submission" date="2018-03" db="EMBL/GenBank/DDBJ databases">
        <title>The draft genome of Sphingosinicella sp. GL-C-18.</title>
        <authorList>
            <person name="Liu L."/>
            <person name="Li L."/>
            <person name="Liang L."/>
            <person name="Zhang X."/>
            <person name="Wang T."/>
        </authorList>
    </citation>
    <scope>NUCLEOTIDE SEQUENCE [LARGE SCALE GENOMIC DNA]</scope>
    <source>
        <strain evidence="3 4">GL-C-18</strain>
    </source>
</reference>
<dbReference type="PROSITE" id="PS51257">
    <property type="entry name" value="PROKAR_LIPOPROTEIN"/>
    <property type="match status" value="1"/>
</dbReference>
<gene>
    <name evidence="3" type="ORF">C7I55_18735</name>
</gene>
<keyword evidence="1" id="KW-0732">Signal</keyword>
<name>A0A2P7QKK7_9SPHN</name>
<comment type="caution">
    <text evidence="3">The sequence shown here is derived from an EMBL/GenBank/DDBJ whole genome shotgun (WGS) entry which is preliminary data.</text>
</comment>
<dbReference type="PANTHER" id="PTHR38593:SF1">
    <property type="entry name" value="BLR2558 PROTEIN"/>
    <property type="match status" value="1"/>
</dbReference>